<reference evidence="1" key="1">
    <citation type="submission" date="2023-10" db="EMBL/GenBank/DDBJ databases">
        <title>Development of a sustainable strategy for remediation of hydrocarbon-contaminated territories based on the waste exchange concept.</title>
        <authorList>
            <person name="Krivoruchko A."/>
        </authorList>
    </citation>
    <scope>NUCLEOTIDE SEQUENCE</scope>
    <source>
        <strain evidence="1">IEGM 1175</strain>
    </source>
</reference>
<dbReference type="RefSeq" id="WP_156523482.1">
    <property type="nucleotide sequence ID" value="NZ_CANNAK010000009.1"/>
</dbReference>
<name>A0AAE4U5C6_9ACTN</name>
<evidence type="ECO:0000313" key="1">
    <source>
        <dbReference type="EMBL" id="MDV6299697.1"/>
    </source>
</evidence>
<protein>
    <submittedName>
        <fullName evidence="1">Uncharacterized protein</fullName>
    </submittedName>
</protein>
<gene>
    <name evidence="1" type="ORF">R3P82_11295</name>
</gene>
<evidence type="ECO:0000313" key="2">
    <source>
        <dbReference type="Proteomes" id="UP001185873"/>
    </source>
</evidence>
<dbReference type="GeneID" id="97369796"/>
<dbReference type="AlphaFoldDB" id="A0AAE4U5C6"/>
<comment type="caution">
    <text evidence="1">The sequence shown here is derived from an EMBL/GenBank/DDBJ whole genome shotgun (WGS) entry which is preliminary data.</text>
</comment>
<dbReference type="EMBL" id="JAWLKJ010000002">
    <property type="protein sequence ID" value="MDV6299697.1"/>
    <property type="molecule type" value="Genomic_DNA"/>
</dbReference>
<sequence>MLSGSLHDLHETIDGSVDGLAPSLPAGSLGDIVHGVLNIPGTLIATLEYVFLGFGS</sequence>
<accession>A0AAE4U5C6</accession>
<proteinExistence type="predicted"/>
<organism evidence="1 2">
    <name type="scientific">Dietzia maris</name>
    <dbReference type="NCBI Taxonomy" id="37915"/>
    <lineage>
        <taxon>Bacteria</taxon>
        <taxon>Bacillati</taxon>
        <taxon>Actinomycetota</taxon>
        <taxon>Actinomycetes</taxon>
        <taxon>Mycobacteriales</taxon>
        <taxon>Dietziaceae</taxon>
        <taxon>Dietzia</taxon>
    </lineage>
</organism>
<dbReference type="Proteomes" id="UP001185873">
    <property type="component" value="Unassembled WGS sequence"/>
</dbReference>